<evidence type="ECO:0000256" key="1">
    <source>
        <dbReference type="SAM" id="MobiDB-lite"/>
    </source>
</evidence>
<name>A0A9W8BM76_9FUNG</name>
<sequence>MEETPHSALPTVQLCKRSDGAGTDNGADTFDLRIHKLVVSLVDTMGELASCAHSVTTLKSAIGQQLSNIKVMMHESPATKSVESLRCGVLSSGPDRSYHSSAKHFSTADATIHEQNRNSISLLLN</sequence>
<evidence type="ECO:0000313" key="3">
    <source>
        <dbReference type="Proteomes" id="UP001150907"/>
    </source>
</evidence>
<evidence type="ECO:0000313" key="2">
    <source>
        <dbReference type="EMBL" id="KAJ2007600.1"/>
    </source>
</evidence>
<reference evidence="2" key="1">
    <citation type="submission" date="2022-07" db="EMBL/GenBank/DDBJ databases">
        <title>Phylogenomic reconstructions and comparative analyses of Kickxellomycotina fungi.</title>
        <authorList>
            <person name="Reynolds N.K."/>
            <person name="Stajich J.E."/>
            <person name="Barry K."/>
            <person name="Grigoriev I.V."/>
            <person name="Crous P."/>
            <person name="Smith M.E."/>
        </authorList>
    </citation>
    <scope>NUCLEOTIDE SEQUENCE</scope>
    <source>
        <strain evidence="2">IMI 214461</strain>
    </source>
</reference>
<dbReference type="Proteomes" id="UP001150907">
    <property type="component" value="Unassembled WGS sequence"/>
</dbReference>
<dbReference type="EMBL" id="JANBQF010000022">
    <property type="protein sequence ID" value="KAJ2007600.1"/>
    <property type="molecule type" value="Genomic_DNA"/>
</dbReference>
<proteinExistence type="predicted"/>
<dbReference type="AlphaFoldDB" id="A0A9W8BM76"/>
<keyword evidence="3" id="KW-1185">Reference proteome</keyword>
<accession>A0A9W8BM76</accession>
<comment type="caution">
    <text evidence="2">The sequence shown here is derived from an EMBL/GenBank/DDBJ whole genome shotgun (WGS) entry which is preliminary data.</text>
</comment>
<organism evidence="2 3">
    <name type="scientific">Coemansia thaxteri</name>
    <dbReference type="NCBI Taxonomy" id="2663907"/>
    <lineage>
        <taxon>Eukaryota</taxon>
        <taxon>Fungi</taxon>
        <taxon>Fungi incertae sedis</taxon>
        <taxon>Zoopagomycota</taxon>
        <taxon>Kickxellomycotina</taxon>
        <taxon>Kickxellomycetes</taxon>
        <taxon>Kickxellales</taxon>
        <taxon>Kickxellaceae</taxon>
        <taxon>Coemansia</taxon>
    </lineage>
</organism>
<protein>
    <submittedName>
        <fullName evidence="2">Uncharacterized protein</fullName>
    </submittedName>
</protein>
<gene>
    <name evidence="2" type="ORF">H4R26_000679</name>
</gene>
<feature type="region of interest" description="Disordered" evidence="1">
    <location>
        <begin position="1"/>
        <end position="20"/>
    </location>
</feature>